<dbReference type="Gene3D" id="1.10.260.40">
    <property type="entry name" value="lambda repressor-like DNA-binding domains"/>
    <property type="match status" value="1"/>
</dbReference>
<dbReference type="EMBL" id="JAALFE010000023">
    <property type="protein sequence ID" value="NGQ92807.1"/>
    <property type="molecule type" value="Genomic_DNA"/>
</dbReference>
<dbReference type="CDD" id="cd00093">
    <property type="entry name" value="HTH_XRE"/>
    <property type="match status" value="1"/>
</dbReference>
<evidence type="ECO:0000259" key="1">
    <source>
        <dbReference type="PROSITE" id="PS50943"/>
    </source>
</evidence>
<dbReference type="InterPro" id="IPR010982">
    <property type="entry name" value="Lambda_DNA-bd_dom_sf"/>
</dbReference>
<comment type="caution">
    <text evidence="2">The sequence shown here is derived from an EMBL/GenBank/DDBJ whole genome shotgun (WGS) entry which is preliminary data.</text>
</comment>
<proteinExistence type="predicted"/>
<dbReference type="RefSeq" id="WP_165052938.1">
    <property type="nucleotide sequence ID" value="NZ_JAALFE010000023.1"/>
</dbReference>
<dbReference type="SMART" id="SM00530">
    <property type="entry name" value="HTH_XRE"/>
    <property type="match status" value="1"/>
</dbReference>
<evidence type="ECO:0000313" key="2">
    <source>
        <dbReference type="EMBL" id="NGQ92807.1"/>
    </source>
</evidence>
<protein>
    <submittedName>
        <fullName evidence="2">Helix-turn-helix domain-containing protein</fullName>
    </submittedName>
</protein>
<sequence length="435" mass="45655">MPLSALTGTRLRERRLALGLRQGVVAEAAGVSASYLNLIEHNRRRVTEEVLAALAGVLGVPVEVLREGEGSTLLEDLRLAAAAAGEGTGAELDRIEEFAGRFPGWAGTLVALERRVAGLERAVEALNDRMTHDPHLSASLHEMLSAVSSVRSTAEILAEPGEIDPDWQGRFLRNLFSDSERLAAVSEALVAYLDGSEQAGVQGIASPQEEFEGWLAARDWHLPELEDGGAGLAALSGEIGGLVSGAARQLARDWLRRAAEEAARLPMAVLEAEMAAAGPAGPDPLRLARARGLPVTGVMRRLALLPGAGFGLVICDASGTLVFRKPAEGFALPRFGAACPLWPLFAALGRPMSPVAADLATAGRGARRFAALAWCDLQHPGGLAGVELREAAMLIRPVAGAATGGEALQVGTSCRICPRRDCPARREPAIMGEAV</sequence>
<dbReference type="Pfam" id="PF09856">
    <property type="entry name" value="ScfRs"/>
    <property type="match status" value="1"/>
</dbReference>
<accession>A0A6M1TYX5</accession>
<dbReference type="Proteomes" id="UP000474758">
    <property type="component" value="Unassembled WGS sequence"/>
</dbReference>
<evidence type="ECO:0000313" key="3">
    <source>
        <dbReference type="Proteomes" id="UP000474758"/>
    </source>
</evidence>
<keyword evidence="3" id="KW-1185">Reference proteome</keyword>
<reference evidence="2 3" key="1">
    <citation type="submission" date="2020-02" db="EMBL/GenBank/DDBJ databases">
        <title>Rhodobacter translucens sp. nov., a novel bacterium isolated from activated sludge.</title>
        <authorList>
            <person name="Liu J."/>
        </authorList>
    </citation>
    <scope>NUCLEOTIDE SEQUENCE [LARGE SCALE GENOMIC DNA]</scope>
    <source>
        <strain evidence="2 3">HX-7-19</strain>
    </source>
</reference>
<dbReference type="SUPFAM" id="SSF47413">
    <property type="entry name" value="lambda repressor-like DNA-binding domains"/>
    <property type="match status" value="1"/>
</dbReference>
<organism evidence="2 3">
    <name type="scientific">Paragemmobacter kunshanensis</name>
    <dbReference type="NCBI Taxonomy" id="2583234"/>
    <lineage>
        <taxon>Bacteria</taxon>
        <taxon>Pseudomonadati</taxon>
        <taxon>Pseudomonadota</taxon>
        <taxon>Alphaproteobacteria</taxon>
        <taxon>Rhodobacterales</taxon>
        <taxon>Paracoccaceae</taxon>
        <taxon>Paragemmobacter</taxon>
    </lineage>
</organism>
<dbReference type="GO" id="GO:0003677">
    <property type="term" value="F:DNA binding"/>
    <property type="evidence" value="ECO:0007669"/>
    <property type="project" value="InterPro"/>
</dbReference>
<dbReference type="InterPro" id="IPR018653">
    <property type="entry name" value="ScfR_C"/>
</dbReference>
<name>A0A6M1TYX5_9RHOB</name>
<dbReference type="PROSITE" id="PS50943">
    <property type="entry name" value="HTH_CROC1"/>
    <property type="match status" value="1"/>
</dbReference>
<gene>
    <name evidence="2" type="ORF">G5V65_18095</name>
</gene>
<dbReference type="InterPro" id="IPR001387">
    <property type="entry name" value="Cro/C1-type_HTH"/>
</dbReference>
<feature type="domain" description="HTH cro/C1-type" evidence="1">
    <location>
        <begin position="11"/>
        <end position="65"/>
    </location>
</feature>
<dbReference type="AlphaFoldDB" id="A0A6M1TYX5"/>
<dbReference type="Pfam" id="PF01381">
    <property type="entry name" value="HTH_3"/>
    <property type="match status" value="1"/>
</dbReference>